<keyword evidence="8" id="KW-1185">Reference proteome</keyword>
<gene>
    <name evidence="7" type="ORF">Rhopal_005978-T1</name>
</gene>
<protein>
    <submittedName>
        <fullName evidence="7">Uncharacterized protein</fullName>
    </submittedName>
</protein>
<dbReference type="SUPFAM" id="SSF53474">
    <property type="entry name" value="alpha/beta-Hydrolases"/>
    <property type="match status" value="1"/>
</dbReference>
<evidence type="ECO:0000256" key="4">
    <source>
        <dbReference type="ARBA" id="ARBA00022801"/>
    </source>
</evidence>
<proteinExistence type="inferred from homology"/>
<dbReference type="EMBL" id="BQKY01000012">
    <property type="protein sequence ID" value="GJN92935.1"/>
    <property type="molecule type" value="Genomic_DNA"/>
</dbReference>
<evidence type="ECO:0000313" key="8">
    <source>
        <dbReference type="Proteomes" id="UP001342314"/>
    </source>
</evidence>
<comment type="caution">
    <text evidence="7">The sequence shown here is derived from an EMBL/GenBank/DDBJ whole genome shotgun (WGS) entry which is preliminary data.</text>
</comment>
<feature type="region of interest" description="Disordered" evidence="6">
    <location>
        <begin position="1"/>
        <end position="49"/>
    </location>
</feature>
<evidence type="ECO:0000256" key="6">
    <source>
        <dbReference type="SAM" id="MobiDB-lite"/>
    </source>
</evidence>
<dbReference type="Pfam" id="PF05577">
    <property type="entry name" value="Peptidase_S28"/>
    <property type="match status" value="1"/>
</dbReference>
<dbReference type="AlphaFoldDB" id="A0AAV5GSP2"/>
<dbReference type="Gene3D" id="3.40.50.1820">
    <property type="entry name" value="alpha/beta hydrolase"/>
    <property type="match status" value="2"/>
</dbReference>
<keyword evidence="5" id="KW-0325">Glycoprotein</keyword>
<dbReference type="Proteomes" id="UP001342314">
    <property type="component" value="Unassembled WGS sequence"/>
</dbReference>
<dbReference type="InterPro" id="IPR008758">
    <property type="entry name" value="Peptidase_S28"/>
</dbReference>
<keyword evidence="4" id="KW-0378">Hydrolase</keyword>
<reference evidence="7 8" key="1">
    <citation type="submission" date="2021-12" db="EMBL/GenBank/DDBJ databases">
        <title>High titer production of polyol ester of fatty acids by Rhodotorula paludigena BS15 towards product separation-free biomass refinery.</title>
        <authorList>
            <person name="Mano J."/>
            <person name="Ono H."/>
            <person name="Tanaka T."/>
            <person name="Naito K."/>
            <person name="Sushida H."/>
            <person name="Ike M."/>
            <person name="Tokuyasu K."/>
            <person name="Kitaoka M."/>
        </authorList>
    </citation>
    <scope>NUCLEOTIDE SEQUENCE [LARGE SCALE GENOMIC DNA]</scope>
    <source>
        <strain evidence="7 8">BS15</strain>
    </source>
</reference>
<evidence type="ECO:0000256" key="1">
    <source>
        <dbReference type="ARBA" id="ARBA00011079"/>
    </source>
</evidence>
<comment type="similarity">
    <text evidence="1">Belongs to the peptidase S28 family.</text>
</comment>
<accession>A0AAV5GSP2</accession>
<organism evidence="7 8">
    <name type="scientific">Rhodotorula paludigena</name>
    <dbReference type="NCBI Taxonomy" id="86838"/>
    <lineage>
        <taxon>Eukaryota</taxon>
        <taxon>Fungi</taxon>
        <taxon>Dikarya</taxon>
        <taxon>Basidiomycota</taxon>
        <taxon>Pucciniomycotina</taxon>
        <taxon>Microbotryomycetes</taxon>
        <taxon>Sporidiobolales</taxon>
        <taxon>Sporidiobolaceae</taxon>
        <taxon>Rhodotorula</taxon>
    </lineage>
</organism>
<evidence type="ECO:0000313" key="7">
    <source>
        <dbReference type="EMBL" id="GJN92935.1"/>
    </source>
</evidence>
<evidence type="ECO:0000256" key="5">
    <source>
        <dbReference type="ARBA" id="ARBA00023180"/>
    </source>
</evidence>
<keyword evidence="2" id="KW-0645">Protease</keyword>
<dbReference type="GO" id="GO:0006508">
    <property type="term" value="P:proteolysis"/>
    <property type="evidence" value="ECO:0007669"/>
    <property type="project" value="UniProtKB-KW"/>
</dbReference>
<evidence type="ECO:0000256" key="3">
    <source>
        <dbReference type="ARBA" id="ARBA00022729"/>
    </source>
</evidence>
<keyword evidence="3" id="KW-0732">Signal</keyword>
<dbReference type="GO" id="GO:0070008">
    <property type="term" value="F:serine-type exopeptidase activity"/>
    <property type="evidence" value="ECO:0007669"/>
    <property type="project" value="InterPro"/>
</dbReference>
<sequence length="560" mass="62137">MRLSGLHSRLRSAEQQVRLAAEREEDARTQAGQATHDAQHRFAAPAPPPRPAAPHFEAHYFDQRVSHDAAVPSNETFKQRYWFDASHYRPGGPVFLLDAGETDGADRLPFLSQGILRILSEATGGVGIVFEHRYYGESFPTPDLSTDNLRFLTTLQSLYDGVHFAKNVQIPGLDLTAPNTPWVYYGGSYAGAKAAFARKLFPDIFAGGIASSAVTTAIIDYWQYYEPIRASAPTTCIDRLVGHTQLIDTVLALNSTLLTSSLKTYFGLPNITSDADFVNALALPLGSWQARNWDPKVGSKRFDLFCQYLTNETLPSASFDVAVPSFLSSAAPSLLPKDPRSTLTSFSHYAEYVKAHIAVLCPPDVAQDDCFGTDEYGGDGLDEASWKSWSYQFCTEWGYFIGAPPSADTPSLVSRLLTPEYTGKICHKAFPPGKLNRVPDLPDVDAINQYGSFNLLYPRLAFIDGSEDPWIYATPHSPSAPNPQREDTDDEPFKLIPGGVHHWDENGLPSGQLEPPAIAHVHADEVRFVRKWLAEWRAERDAATEAQGKGWWQRERGRWE</sequence>
<dbReference type="InterPro" id="IPR029058">
    <property type="entry name" value="AB_hydrolase_fold"/>
</dbReference>
<evidence type="ECO:0000256" key="2">
    <source>
        <dbReference type="ARBA" id="ARBA00022670"/>
    </source>
</evidence>
<dbReference type="GO" id="GO:0008239">
    <property type="term" value="F:dipeptidyl-peptidase activity"/>
    <property type="evidence" value="ECO:0007669"/>
    <property type="project" value="TreeGrafter"/>
</dbReference>
<dbReference type="PANTHER" id="PTHR11010:SF117">
    <property type="entry name" value="SERINE PROTEASE 16"/>
    <property type="match status" value="1"/>
</dbReference>
<dbReference type="PANTHER" id="PTHR11010">
    <property type="entry name" value="PROTEASE S28 PRO-X CARBOXYPEPTIDASE-RELATED"/>
    <property type="match status" value="1"/>
</dbReference>
<name>A0AAV5GSP2_9BASI</name>